<evidence type="ECO:0000313" key="3">
    <source>
        <dbReference type="Proteomes" id="UP001500542"/>
    </source>
</evidence>
<reference evidence="3" key="1">
    <citation type="journal article" date="2019" name="Int. J. Syst. Evol. Microbiol.">
        <title>The Global Catalogue of Microorganisms (GCM) 10K type strain sequencing project: providing services to taxonomists for standard genome sequencing and annotation.</title>
        <authorList>
            <consortium name="The Broad Institute Genomics Platform"/>
            <consortium name="The Broad Institute Genome Sequencing Center for Infectious Disease"/>
            <person name="Wu L."/>
            <person name="Ma J."/>
        </authorList>
    </citation>
    <scope>NUCLEOTIDE SEQUENCE [LARGE SCALE GENOMIC DNA]</scope>
    <source>
        <strain evidence="3">JCM 10977</strain>
    </source>
</reference>
<accession>A0ABP4BIB9</accession>
<sequence>MKAPVLVSGIVLLALIGAGGGYLGGQRLDGQVTAPGYAGPLPANVATSPTPGPTPSSTPSVPLIRKTPQPNPLEALNLDDLEFKTRNFTVTGDVAGQVRLSIRVPAGWVLNPTKDKPSEVRFVDPSGERAVRVQSALSPEQSVKDSLEVLMTQLQSSQPYQNDLQPLYQGVGQVKDDDGKLRPVATLVYTYIPGATTRYVIVRFVATGDGDVATISMSVTGLPKEQKVLEKILAEATASVRVRD</sequence>
<organism evidence="2 3">
    <name type="scientific">Kribbella koreensis</name>
    <dbReference type="NCBI Taxonomy" id="57909"/>
    <lineage>
        <taxon>Bacteria</taxon>
        <taxon>Bacillati</taxon>
        <taxon>Actinomycetota</taxon>
        <taxon>Actinomycetes</taxon>
        <taxon>Propionibacteriales</taxon>
        <taxon>Kribbellaceae</taxon>
        <taxon>Kribbella</taxon>
    </lineage>
</organism>
<comment type="caution">
    <text evidence="2">The sequence shown here is derived from an EMBL/GenBank/DDBJ whole genome shotgun (WGS) entry which is preliminary data.</text>
</comment>
<protein>
    <recommendedName>
        <fullName evidence="4">Lipoprotein LpqN</fullName>
    </recommendedName>
</protein>
<dbReference type="EMBL" id="BAAAHK010000013">
    <property type="protein sequence ID" value="GAA0950447.1"/>
    <property type="molecule type" value="Genomic_DNA"/>
</dbReference>
<evidence type="ECO:0008006" key="4">
    <source>
        <dbReference type="Google" id="ProtNLM"/>
    </source>
</evidence>
<evidence type="ECO:0000313" key="2">
    <source>
        <dbReference type="EMBL" id="GAA0950447.1"/>
    </source>
</evidence>
<dbReference type="Proteomes" id="UP001500542">
    <property type="component" value="Unassembled WGS sequence"/>
</dbReference>
<keyword evidence="3" id="KW-1185">Reference proteome</keyword>
<gene>
    <name evidence="2" type="ORF">GCM10009554_50410</name>
</gene>
<dbReference type="RefSeq" id="WP_343974881.1">
    <property type="nucleotide sequence ID" value="NZ_BAAAHK010000013.1"/>
</dbReference>
<evidence type="ECO:0000256" key="1">
    <source>
        <dbReference type="SAM" id="MobiDB-lite"/>
    </source>
</evidence>
<feature type="region of interest" description="Disordered" evidence="1">
    <location>
        <begin position="43"/>
        <end position="70"/>
    </location>
</feature>
<proteinExistence type="predicted"/>
<name>A0ABP4BIB9_9ACTN</name>